<comment type="caution">
    <text evidence="1">The sequence shown here is derived from an EMBL/GenBank/DDBJ whole genome shotgun (WGS) entry which is preliminary data.</text>
</comment>
<accession>U2RTG0</accession>
<gene>
    <name evidence="1" type="ORF">N136_01806</name>
</gene>
<reference evidence="1 2" key="1">
    <citation type="submission" date="2013-08" db="EMBL/GenBank/DDBJ databases">
        <authorList>
            <person name="Weinstock G."/>
            <person name="Sodergren E."/>
            <person name="Wylie T."/>
            <person name="Fulton L."/>
            <person name="Fulton R."/>
            <person name="Fronick C."/>
            <person name="O'Laughlin M."/>
            <person name="Godfrey J."/>
            <person name="Miner T."/>
            <person name="Herter B."/>
            <person name="Appelbaum E."/>
            <person name="Cordes M."/>
            <person name="Lek S."/>
            <person name="Wollam A."/>
            <person name="Pepin K.H."/>
            <person name="Palsikar V.B."/>
            <person name="Mitreva M."/>
            <person name="Wilson R.K."/>
        </authorList>
    </citation>
    <scope>NUCLEOTIDE SEQUENCE [LARGE SCALE GENOMIC DNA]</scope>
    <source>
        <strain evidence="1 2">ATCC 14665</strain>
    </source>
</reference>
<dbReference type="EMBL" id="AWVQ01000219">
    <property type="protein sequence ID" value="ERK71844.1"/>
    <property type="molecule type" value="Genomic_DNA"/>
</dbReference>
<proteinExistence type="predicted"/>
<dbReference type="HOGENOM" id="CLU_2862298_0_0_11"/>
<dbReference type="Proteomes" id="UP000016605">
    <property type="component" value="Unassembled WGS sequence"/>
</dbReference>
<sequence>MPWPRSRATPPQRRGLLPRWPGRCVAIGGGAGIGSSVDGRSCQALLVESSSAAPIGDRGPRLRD</sequence>
<dbReference type="AlphaFoldDB" id="U2RTG0"/>
<evidence type="ECO:0000313" key="2">
    <source>
        <dbReference type="Proteomes" id="UP000016605"/>
    </source>
</evidence>
<evidence type="ECO:0000313" key="1">
    <source>
        <dbReference type="EMBL" id="ERK71844.1"/>
    </source>
</evidence>
<protein>
    <submittedName>
        <fullName evidence="1">Uncharacterized protein</fullName>
    </submittedName>
</protein>
<name>U2RTG0_LEIAQ</name>
<organism evidence="1 2">
    <name type="scientific">Leifsonia aquatica ATCC 14665</name>
    <dbReference type="NCBI Taxonomy" id="1358026"/>
    <lineage>
        <taxon>Bacteria</taxon>
        <taxon>Bacillati</taxon>
        <taxon>Actinomycetota</taxon>
        <taxon>Actinomycetes</taxon>
        <taxon>Micrococcales</taxon>
        <taxon>Microbacteriaceae</taxon>
        <taxon>Leifsonia</taxon>
    </lineage>
</organism>